<dbReference type="Proteomes" id="UP001187192">
    <property type="component" value="Unassembled WGS sequence"/>
</dbReference>
<dbReference type="AlphaFoldDB" id="A0AA88D5V4"/>
<gene>
    <name evidence="1" type="ORF">TIFTF001_016122</name>
</gene>
<organism evidence="1 2">
    <name type="scientific">Ficus carica</name>
    <name type="common">Common fig</name>
    <dbReference type="NCBI Taxonomy" id="3494"/>
    <lineage>
        <taxon>Eukaryota</taxon>
        <taxon>Viridiplantae</taxon>
        <taxon>Streptophyta</taxon>
        <taxon>Embryophyta</taxon>
        <taxon>Tracheophyta</taxon>
        <taxon>Spermatophyta</taxon>
        <taxon>Magnoliopsida</taxon>
        <taxon>eudicotyledons</taxon>
        <taxon>Gunneridae</taxon>
        <taxon>Pentapetalae</taxon>
        <taxon>rosids</taxon>
        <taxon>fabids</taxon>
        <taxon>Rosales</taxon>
        <taxon>Moraceae</taxon>
        <taxon>Ficeae</taxon>
        <taxon>Ficus</taxon>
    </lineage>
</organism>
<proteinExistence type="predicted"/>
<name>A0AA88D5V4_FICCA</name>
<keyword evidence="2" id="KW-1185">Reference proteome</keyword>
<evidence type="ECO:0000313" key="2">
    <source>
        <dbReference type="Proteomes" id="UP001187192"/>
    </source>
</evidence>
<accession>A0AA88D5V4</accession>
<dbReference type="EMBL" id="BTGU01000024">
    <property type="protein sequence ID" value="GMN46943.1"/>
    <property type="molecule type" value="Genomic_DNA"/>
</dbReference>
<sequence>MQVSNPLLSLLPFRLPSLSPTLQHHHELQSFSPPPTATSCDLLSRWDLCFSLWMDCRGWGSEIGDRDCESALSGGFSSHYSISPPRGWRSDIGDHFALP</sequence>
<evidence type="ECO:0000313" key="1">
    <source>
        <dbReference type="EMBL" id="GMN46943.1"/>
    </source>
</evidence>
<reference evidence="1" key="1">
    <citation type="submission" date="2023-07" db="EMBL/GenBank/DDBJ databases">
        <title>draft genome sequence of fig (Ficus carica).</title>
        <authorList>
            <person name="Takahashi T."/>
            <person name="Nishimura K."/>
        </authorList>
    </citation>
    <scope>NUCLEOTIDE SEQUENCE</scope>
</reference>
<comment type="caution">
    <text evidence="1">The sequence shown here is derived from an EMBL/GenBank/DDBJ whole genome shotgun (WGS) entry which is preliminary data.</text>
</comment>
<protein>
    <submittedName>
        <fullName evidence="1">Uncharacterized protein</fullName>
    </submittedName>
</protein>